<gene>
    <name evidence="8" type="ORF">TIFTF001_028246</name>
</gene>
<feature type="domain" description="PPIase FKBP-type" evidence="7">
    <location>
        <begin position="231"/>
        <end position="334"/>
    </location>
</feature>
<evidence type="ECO:0000256" key="5">
    <source>
        <dbReference type="PROSITE-ProRule" id="PRU00277"/>
    </source>
</evidence>
<dbReference type="Pfam" id="PF00254">
    <property type="entry name" value="FKBP_C"/>
    <property type="match status" value="1"/>
</dbReference>
<feature type="compositionally biased region" description="Basic and acidic residues" evidence="6">
    <location>
        <begin position="56"/>
        <end position="79"/>
    </location>
</feature>
<name>A0AA88IWA6_FICCA</name>
<evidence type="ECO:0000256" key="4">
    <source>
        <dbReference type="ARBA" id="ARBA00023235"/>
    </source>
</evidence>
<dbReference type="AlphaFoldDB" id="A0AA88IWA6"/>
<comment type="catalytic activity">
    <reaction evidence="1 5">
        <text>[protein]-peptidylproline (omega=180) = [protein]-peptidylproline (omega=0)</text>
        <dbReference type="Rhea" id="RHEA:16237"/>
        <dbReference type="Rhea" id="RHEA-COMP:10747"/>
        <dbReference type="Rhea" id="RHEA-COMP:10748"/>
        <dbReference type="ChEBI" id="CHEBI:83833"/>
        <dbReference type="ChEBI" id="CHEBI:83834"/>
        <dbReference type="EC" id="5.2.1.8"/>
    </reaction>
</comment>
<organism evidence="8 9">
    <name type="scientific">Ficus carica</name>
    <name type="common">Common fig</name>
    <dbReference type="NCBI Taxonomy" id="3494"/>
    <lineage>
        <taxon>Eukaryota</taxon>
        <taxon>Viridiplantae</taxon>
        <taxon>Streptophyta</taxon>
        <taxon>Embryophyta</taxon>
        <taxon>Tracheophyta</taxon>
        <taxon>Spermatophyta</taxon>
        <taxon>Magnoliopsida</taxon>
        <taxon>eudicotyledons</taxon>
        <taxon>Gunneridae</taxon>
        <taxon>Pentapetalae</taxon>
        <taxon>rosids</taxon>
        <taxon>fabids</taxon>
        <taxon>Rosales</taxon>
        <taxon>Moraceae</taxon>
        <taxon>Ficeae</taxon>
        <taxon>Ficus</taxon>
    </lineage>
</organism>
<sequence>MGGCRGRGAWGGGRTGQAGGLGVGGGGREEKERGRERGGLPAAEAGAGGRGAGGESSRERGEERERGREREKITDDDGRAGAGCGSPASVAGGGKIADDGEDFGWEVLCEKKEHPLGAFLQRFLGIWKLFHLKACSNFNSHVLSDLQVVAENKKHRIRPLTVKRFPRRVFLQFMGFFKFNSLLFLSEPASVSAAPLPDMNDSPEVIRTLKLPSGVRIQEILEGEGEEAKEGNTVQINYVCRRSNGYFVHSTVDQFSGESSPVILPLDENRIIRGLKEVLIGMRVGGKRRALIPPSVGYVNENLKPIPEEFGPRRSLLSHAKEPLIFEVQLLKLL</sequence>
<evidence type="ECO:0000256" key="6">
    <source>
        <dbReference type="SAM" id="MobiDB-lite"/>
    </source>
</evidence>
<protein>
    <recommendedName>
        <fullName evidence="2 5">peptidylprolyl isomerase</fullName>
        <ecNumber evidence="2 5">5.2.1.8</ecNumber>
    </recommendedName>
</protein>
<feature type="compositionally biased region" description="Basic and acidic residues" evidence="6">
    <location>
        <begin position="27"/>
        <end position="38"/>
    </location>
</feature>
<dbReference type="PROSITE" id="PS50059">
    <property type="entry name" value="FKBP_PPIASE"/>
    <property type="match status" value="1"/>
</dbReference>
<dbReference type="PANTHER" id="PTHR43811:SF26">
    <property type="entry name" value="PEPTIDYL-PROLYL CIS-TRANS ISOMERASE FKBP16-1, CHLOROPLASTIC"/>
    <property type="match status" value="1"/>
</dbReference>
<dbReference type="Proteomes" id="UP001187192">
    <property type="component" value="Unassembled WGS sequence"/>
</dbReference>
<evidence type="ECO:0000313" key="9">
    <source>
        <dbReference type="Proteomes" id="UP001187192"/>
    </source>
</evidence>
<comment type="caution">
    <text evidence="8">The sequence shown here is derived from an EMBL/GenBank/DDBJ whole genome shotgun (WGS) entry which is preliminary data.</text>
</comment>
<keyword evidence="9" id="KW-1185">Reference proteome</keyword>
<dbReference type="PANTHER" id="PTHR43811">
    <property type="entry name" value="FKBP-TYPE PEPTIDYL-PROLYL CIS-TRANS ISOMERASE FKPA"/>
    <property type="match status" value="1"/>
</dbReference>
<feature type="region of interest" description="Disordered" evidence="6">
    <location>
        <begin position="1"/>
        <end position="95"/>
    </location>
</feature>
<proteinExistence type="predicted"/>
<dbReference type="GO" id="GO:0003755">
    <property type="term" value="F:peptidyl-prolyl cis-trans isomerase activity"/>
    <property type="evidence" value="ECO:0007669"/>
    <property type="project" value="UniProtKB-KW"/>
</dbReference>
<evidence type="ECO:0000256" key="3">
    <source>
        <dbReference type="ARBA" id="ARBA00023110"/>
    </source>
</evidence>
<dbReference type="InterPro" id="IPR046357">
    <property type="entry name" value="PPIase_dom_sf"/>
</dbReference>
<accession>A0AA88IWA6</accession>
<keyword evidence="4 5" id="KW-0413">Isomerase</keyword>
<dbReference type="EMBL" id="BTGU01000084">
    <property type="protein sequence ID" value="GMN59163.1"/>
    <property type="molecule type" value="Genomic_DNA"/>
</dbReference>
<dbReference type="EC" id="5.2.1.8" evidence="2 5"/>
<evidence type="ECO:0000259" key="7">
    <source>
        <dbReference type="PROSITE" id="PS50059"/>
    </source>
</evidence>
<dbReference type="SUPFAM" id="SSF54534">
    <property type="entry name" value="FKBP-like"/>
    <property type="match status" value="1"/>
</dbReference>
<reference evidence="8" key="1">
    <citation type="submission" date="2023-07" db="EMBL/GenBank/DDBJ databases">
        <title>draft genome sequence of fig (Ficus carica).</title>
        <authorList>
            <person name="Takahashi T."/>
            <person name="Nishimura K."/>
        </authorList>
    </citation>
    <scope>NUCLEOTIDE SEQUENCE</scope>
</reference>
<evidence type="ECO:0000256" key="1">
    <source>
        <dbReference type="ARBA" id="ARBA00000971"/>
    </source>
</evidence>
<keyword evidence="3 5" id="KW-0697">Rotamase</keyword>
<evidence type="ECO:0000256" key="2">
    <source>
        <dbReference type="ARBA" id="ARBA00013194"/>
    </source>
</evidence>
<dbReference type="Gene3D" id="3.10.50.40">
    <property type="match status" value="1"/>
</dbReference>
<feature type="compositionally biased region" description="Gly residues" evidence="6">
    <location>
        <begin position="1"/>
        <end position="26"/>
    </location>
</feature>
<dbReference type="InterPro" id="IPR001179">
    <property type="entry name" value="PPIase_FKBP_dom"/>
</dbReference>
<evidence type="ECO:0000313" key="8">
    <source>
        <dbReference type="EMBL" id="GMN59163.1"/>
    </source>
</evidence>